<feature type="domain" description="Solute-binding protein family 3/N-terminal" evidence="3">
    <location>
        <begin position="72"/>
        <end position="301"/>
    </location>
</feature>
<keyword evidence="5" id="KW-1185">Reference proteome</keyword>
<evidence type="ECO:0000313" key="5">
    <source>
        <dbReference type="Proteomes" id="UP000557772"/>
    </source>
</evidence>
<dbReference type="RefSeq" id="WP_171153517.1">
    <property type="nucleotide sequence ID" value="NZ_JABENB010000001.1"/>
</dbReference>
<dbReference type="EMBL" id="JABENB010000001">
    <property type="protein sequence ID" value="NNG39075.1"/>
    <property type="molecule type" value="Genomic_DNA"/>
</dbReference>
<proteinExistence type="predicted"/>
<gene>
    <name evidence="4" type="ORF">HJ588_07280</name>
</gene>
<comment type="caution">
    <text evidence="4">The sequence shown here is derived from an EMBL/GenBank/DDBJ whole genome shotgun (WGS) entry which is preliminary data.</text>
</comment>
<dbReference type="SUPFAM" id="SSF53850">
    <property type="entry name" value="Periplasmic binding protein-like II"/>
    <property type="match status" value="1"/>
</dbReference>
<evidence type="ECO:0000256" key="2">
    <source>
        <dbReference type="SAM" id="SignalP"/>
    </source>
</evidence>
<dbReference type="PROSITE" id="PS51257">
    <property type="entry name" value="PROKAR_LIPOPROTEIN"/>
    <property type="match status" value="1"/>
</dbReference>
<feature type="signal peptide" evidence="2">
    <location>
        <begin position="1"/>
        <end position="23"/>
    </location>
</feature>
<name>A0A849AF12_9MICO</name>
<accession>A0A849AF12</accession>
<dbReference type="PANTHER" id="PTHR35936">
    <property type="entry name" value="MEMBRANE-BOUND LYTIC MUREIN TRANSGLYCOSYLASE F"/>
    <property type="match status" value="1"/>
</dbReference>
<dbReference type="Proteomes" id="UP000557772">
    <property type="component" value="Unassembled WGS sequence"/>
</dbReference>
<evidence type="ECO:0000256" key="1">
    <source>
        <dbReference type="ARBA" id="ARBA00022729"/>
    </source>
</evidence>
<reference evidence="4 5" key="1">
    <citation type="submission" date="2020-05" db="EMBL/GenBank/DDBJ databases">
        <title>Flexivirga sp. ID2601S isolated from air conditioner.</title>
        <authorList>
            <person name="Kim D.H."/>
        </authorList>
    </citation>
    <scope>NUCLEOTIDE SEQUENCE [LARGE SCALE GENOMIC DNA]</scope>
    <source>
        <strain evidence="4 5">ID2601S</strain>
    </source>
</reference>
<dbReference type="Pfam" id="PF00497">
    <property type="entry name" value="SBP_bac_3"/>
    <property type="match status" value="1"/>
</dbReference>
<dbReference type="AlphaFoldDB" id="A0A849AF12"/>
<dbReference type="Gene3D" id="3.40.190.10">
    <property type="entry name" value="Periplasmic binding protein-like II"/>
    <property type="match status" value="2"/>
</dbReference>
<protein>
    <submittedName>
        <fullName evidence="4">Transporter substrate-binding domain-containing protein</fullName>
    </submittedName>
</protein>
<evidence type="ECO:0000313" key="4">
    <source>
        <dbReference type="EMBL" id="NNG39075.1"/>
    </source>
</evidence>
<feature type="chain" id="PRO_5038514779" evidence="2">
    <location>
        <begin position="24"/>
        <end position="315"/>
    </location>
</feature>
<organism evidence="4 5">
    <name type="scientific">Flexivirga aerilata</name>
    <dbReference type="NCBI Taxonomy" id="1656889"/>
    <lineage>
        <taxon>Bacteria</taxon>
        <taxon>Bacillati</taxon>
        <taxon>Actinomycetota</taxon>
        <taxon>Actinomycetes</taxon>
        <taxon>Micrococcales</taxon>
        <taxon>Dermacoccaceae</taxon>
        <taxon>Flexivirga</taxon>
    </lineage>
</organism>
<sequence length="315" mass="32719">MHISRFRHAVAAASIAATTLLVAACGSSTSSAGAGGGGGAAKAVPAADVTSKVAVDGAARALLPKEVQRSNQLTLGTTQVTGTASLPHAGIEGGKQVGLDLDIRAAVARKLGIDWKVDTGTFQTIVPGVQNGKYQVGQANFGVTKDRLQVVDFATYLRDGQSFVGRSGLPVKKVRTLQDVCGLKIATSPGTTFQKLLQSEQAKCAAAGKKPYTVQYFADTAPIYLGLQNGKVDVYFGPTLSLKVLTSKITGTTFLGEVTHTPVGFVTAKKSPIAPALVAAVNDLIKDGTYQRIFDKWQVGSSVIDKSALNPAPTF</sequence>
<dbReference type="PANTHER" id="PTHR35936:SF17">
    <property type="entry name" value="ARGININE-BINDING EXTRACELLULAR PROTEIN ARTP"/>
    <property type="match status" value="1"/>
</dbReference>
<dbReference type="InterPro" id="IPR001638">
    <property type="entry name" value="Solute-binding_3/MltF_N"/>
</dbReference>
<dbReference type="SMART" id="SM00062">
    <property type="entry name" value="PBPb"/>
    <property type="match status" value="1"/>
</dbReference>
<evidence type="ECO:0000259" key="3">
    <source>
        <dbReference type="SMART" id="SM00062"/>
    </source>
</evidence>
<keyword evidence="1 2" id="KW-0732">Signal</keyword>